<proteinExistence type="predicted"/>
<accession>A0A0R0M535</accession>
<keyword evidence="2" id="KW-0732">Signal</keyword>
<dbReference type="Proteomes" id="UP000051530">
    <property type="component" value="Unassembled WGS sequence"/>
</dbReference>
<sequence>MVRMFIILLGVLFQIVLCANTEHGVSQQPTSDRVTNVFDYLRKLNEIQQKLDQLKYEKPKFFKGNEKKLWKDQRKQLKIIRKELNQKIDNWNSIILRSSIVASGSNPDTKS</sequence>
<gene>
    <name evidence="3" type="ORF">M153_423000323</name>
</gene>
<name>A0A0R0M535_9MICR</name>
<dbReference type="EMBL" id="LGUB01000154">
    <property type="protein sequence ID" value="KRH94016.1"/>
    <property type="molecule type" value="Genomic_DNA"/>
</dbReference>
<keyword evidence="1" id="KW-0175">Coiled coil</keyword>
<evidence type="ECO:0000256" key="2">
    <source>
        <dbReference type="SAM" id="SignalP"/>
    </source>
</evidence>
<protein>
    <recommendedName>
        <fullName evidence="5">Secreted protein</fullName>
    </recommendedName>
</protein>
<evidence type="ECO:0008006" key="5">
    <source>
        <dbReference type="Google" id="ProtNLM"/>
    </source>
</evidence>
<dbReference type="VEuPathDB" id="MicrosporidiaDB:M153_423000323"/>
<evidence type="ECO:0000313" key="4">
    <source>
        <dbReference type="Proteomes" id="UP000051530"/>
    </source>
</evidence>
<feature type="coiled-coil region" evidence="1">
    <location>
        <begin position="37"/>
        <end position="94"/>
    </location>
</feature>
<reference evidence="3 4" key="1">
    <citation type="submission" date="2015-07" db="EMBL/GenBank/DDBJ databases">
        <title>The genome of Pseudoloma neurophilia, a relevant intracellular parasite of the zebrafish.</title>
        <authorList>
            <person name="Ndikumana S."/>
            <person name="Pelin A."/>
            <person name="Sanders J."/>
            <person name="Corradi N."/>
        </authorList>
    </citation>
    <scope>NUCLEOTIDE SEQUENCE [LARGE SCALE GENOMIC DNA]</scope>
    <source>
        <strain evidence="3 4">MK1</strain>
    </source>
</reference>
<feature type="chain" id="PRO_5006399134" description="Secreted protein" evidence="2">
    <location>
        <begin position="19"/>
        <end position="111"/>
    </location>
</feature>
<evidence type="ECO:0000313" key="3">
    <source>
        <dbReference type="EMBL" id="KRH94016.1"/>
    </source>
</evidence>
<dbReference type="AlphaFoldDB" id="A0A0R0M535"/>
<comment type="caution">
    <text evidence="3">The sequence shown here is derived from an EMBL/GenBank/DDBJ whole genome shotgun (WGS) entry which is preliminary data.</text>
</comment>
<evidence type="ECO:0000256" key="1">
    <source>
        <dbReference type="SAM" id="Coils"/>
    </source>
</evidence>
<feature type="signal peptide" evidence="2">
    <location>
        <begin position="1"/>
        <end position="18"/>
    </location>
</feature>
<organism evidence="3 4">
    <name type="scientific">Pseudoloma neurophilia</name>
    <dbReference type="NCBI Taxonomy" id="146866"/>
    <lineage>
        <taxon>Eukaryota</taxon>
        <taxon>Fungi</taxon>
        <taxon>Fungi incertae sedis</taxon>
        <taxon>Microsporidia</taxon>
        <taxon>Pseudoloma</taxon>
    </lineage>
</organism>
<keyword evidence="4" id="KW-1185">Reference proteome</keyword>